<protein>
    <submittedName>
        <fullName evidence="2">YrdB family protein</fullName>
    </submittedName>
</protein>
<reference evidence="2 3" key="1">
    <citation type="submission" date="2024-10" db="EMBL/GenBank/DDBJ databases">
        <title>The Natural Products Discovery Center: Release of the First 8490 Sequenced Strains for Exploring Actinobacteria Biosynthetic Diversity.</title>
        <authorList>
            <person name="Kalkreuter E."/>
            <person name="Kautsar S.A."/>
            <person name="Yang D."/>
            <person name="Bader C.D."/>
            <person name="Teijaro C.N."/>
            <person name="Fluegel L."/>
            <person name="Davis C.M."/>
            <person name="Simpson J.R."/>
            <person name="Lauterbach L."/>
            <person name="Steele A.D."/>
            <person name="Gui C."/>
            <person name="Meng S."/>
            <person name="Li G."/>
            <person name="Viehrig K."/>
            <person name="Ye F."/>
            <person name="Su P."/>
            <person name="Kiefer A.F."/>
            <person name="Nichols A."/>
            <person name="Cepeda A.J."/>
            <person name="Yan W."/>
            <person name="Fan B."/>
            <person name="Jiang Y."/>
            <person name="Adhikari A."/>
            <person name="Zheng C.-J."/>
            <person name="Schuster L."/>
            <person name="Cowan T.M."/>
            <person name="Smanski M.J."/>
            <person name="Chevrette M.G."/>
            <person name="De Carvalho L.P.S."/>
            <person name="Shen B."/>
        </authorList>
    </citation>
    <scope>NUCLEOTIDE SEQUENCE [LARGE SCALE GENOMIC DNA]</scope>
    <source>
        <strain evidence="2 3">NPDC019626</strain>
    </source>
</reference>
<keyword evidence="3" id="KW-1185">Reference proteome</keyword>
<comment type="caution">
    <text evidence="2">The sequence shown here is derived from an EMBL/GenBank/DDBJ whole genome shotgun (WGS) entry which is preliminary data.</text>
</comment>
<keyword evidence="1" id="KW-1133">Transmembrane helix</keyword>
<evidence type="ECO:0000313" key="3">
    <source>
        <dbReference type="Proteomes" id="UP001611450"/>
    </source>
</evidence>
<name>A0ABW7WEN6_9NOCA</name>
<dbReference type="Proteomes" id="UP001611450">
    <property type="component" value="Unassembled WGS sequence"/>
</dbReference>
<feature type="transmembrane region" description="Helical" evidence="1">
    <location>
        <begin position="6"/>
        <end position="33"/>
    </location>
</feature>
<feature type="transmembrane region" description="Helical" evidence="1">
    <location>
        <begin position="85"/>
        <end position="112"/>
    </location>
</feature>
<evidence type="ECO:0000313" key="2">
    <source>
        <dbReference type="EMBL" id="MFI2321438.1"/>
    </source>
</evidence>
<dbReference type="EMBL" id="JBIRXV010000002">
    <property type="protein sequence ID" value="MFI2321438.1"/>
    <property type="molecule type" value="Genomic_DNA"/>
</dbReference>
<dbReference type="Pfam" id="PF10823">
    <property type="entry name" value="DUF2568"/>
    <property type="match status" value="1"/>
</dbReference>
<proteinExistence type="predicted"/>
<sequence>MSLEVVVLGVVKAVNLGLMFLLELSVLGSAGYWGFTVNAQWPIKIAAGIGAPLLLAVLWGLFAAGGGTNATYPLHGFARMLFESAWFGTGALALYAATSLTPAAILFACYLVNGALRLAWNQG</sequence>
<keyword evidence="1" id="KW-0812">Transmembrane</keyword>
<dbReference type="RefSeq" id="WP_396947832.1">
    <property type="nucleotide sequence ID" value="NZ_JBIRXV010000002.1"/>
</dbReference>
<keyword evidence="1" id="KW-0472">Membrane</keyword>
<evidence type="ECO:0000256" key="1">
    <source>
        <dbReference type="SAM" id="Phobius"/>
    </source>
</evidence>
<accession>A0ABW7WEN6</accession>
<organism evidence="2 3">
    <name type="scientific">Nocardia beijingensis</name>
    <dbReference type="NCBI Taxonomy" id="95162"/>
    <lineage>
        <taxon>Bacteria</taxon>
        <taxon>Bacillati</taxon>
        <taxon>Actinomycetota</taxon>
        <taxon>Actinomycetes</taxon>
        <taxon>Mycobacteriales</taxon>
        <taxon>Nocardiaceae</taxon>
        <taxon>Nocardia</taxon>
    </lineage>
</organism>
<feature type="transmembrane region" description="Helical" evidence="1">
    <location>
        <begin position="45"/>
        <end position="65"/>
    </location>
</feature>
<dbReference type="InterPro" id="IPR021214">
    <property type="entry name" value="DUF2568"/>
</dbReference>
<gene>
    <name evidence="2" type="ORF">ACH47G_13205</name>
</gene>